<feature type="transmembrane region" description="Helical" evidence="9">
    <location>
        <begin position="560"/>
        <end position="585"/>
    </location>
</feature>
<dbReference type="GO" id="GO:0022857">
    <property type="term" value="F:transmembrane transporter activity"/>
    <property type="evidence" value="ECO:0007669"/>
    <property type="project" value="InterPro"/>
</dbReference>
<dbReference type="Gene3D" id="1.20.1730.10">
    <property type="entry name" value="Sodium/glucose cotransporter"/>
    <property type="match status" value="1"/>
</dbReference>
<feature type="transmembrane region" description="Helical" evidence="9">
    <location>
        <begin position="45"/>
        <end position="68"/>
    </location>
</feature>
<evidence type="ECO:0000256" key="8">
    <source>
        <dbReference type="RuleBase" id="RU362091"/>
    </source>
</evidence>
<dbReference type="AlphaFoldDB" id="A0A1R7T5U0"/>
<evidence type="ECO:0000256" key="4">
    <source>
        <dbReference type="ARBA" id="ARBA00022475"/>
    </source>
</evidence>
<dbReference type="EMBL" id="CP019646">
    <property type="protein sequence ID" value="AQQ71766.1"/>
    <property type="molecule type" value="Genomic_DNA"/>
</dbReference>
<feature type="transmembrane region" description="Helical" evidence="9">
    <location>
        <begin position="493"/>
        <end position="512"/>
    </location>
</feature>
<keyword evidence="5 9" id="KW-0812">Transmembrane</keyword>
<feature type="transmembrane region" description="Helical" evidence="9">
    <location>
        <begin position="159"/>
        <end position="177"/>
    </location>
</feature>
<keyword evidence="6 9" id="KW-1133">Transmembrane helix</keyword>
<feature type="transmembrane region" description="Helical" evidence="9">
    <location>
        <begin position="450"/>
        <end position="473"/>
    </location>
</feature>
<comment type="subcellular location">
    <subcellularLocation>
        <location evidence="1">Membrane</location>
        <topology evidence="1">Multi-pass membrane protein</topology>
    </subcellularLocation>
</comment>
<reference evidence="11" key="1">
    <citation type="submission" date="2017-02" db="EMBL/GenBank/DDBJ databases">
        <title>Comparative genomics and description of representatives of a novel lineage of planctomycetes thriving in anoxic sediments.</title>
        <authorList>
            <person name="Spring S."/>
            <person name="Bunk B."/>
            <person name="Sproer C."/>
        </authorList>
    </citation>
    <scope>NUCLEOTIDE SEQUENCE [LARGE SCALE GENOMIC DNA]</scope>
    <source>
        <strain evidence="11">SM-Chi-D1</strain>
    </source>
</reference>
<feature type="transmembrane region" description="Helical" evidence="9">
    <location>
        <begin position="393"/>
        <end position="412"/>
    </location>
</feature>
<evidence type="ECO:0000256" key="1">
    <source>
        <dbReference type="ARBA" id="ARBA00004141"/>
    </source>
</evidence>
<gene>
    <name evidence="10" type="primary">putP_2</name>
    <name evidence="10" type="ORF">SMSP2_02144</name>
</gene>
<dbReference type="InterPro" id="IPR038377">
    <property type="entry name" value="Na/Glc_symporter_sf"/>
</dbReference>
<feature type="transmembrane region" description="Helical" evidence="9">
    <location>
        <begin position="189"/>
        <end position="209"/>
    </location>
</feature>
<feature type="transmembrane region" description="Helical" evidence="9">
    <location>
        <begin position="120"/>
        <end position="139"/>
    </location>
</feature>
<evidence type="ECO:0000256" key="2">
    <source>
        <dbReference type="ARBA" id="ARBA00006434"/>
    </source>
</evidence>
<evidence type="ECO:0000313" key="10">
    <source>
        <dbReference type="EMBL" id="AQQ71766.1"/>
    </source>
</evidence>
<dbReference type="PANTHER" id="PTHR48086:SF7">
    <property type="entry name" value="SODIUM-SOLUTE SYMPORTER-RELATED"/>
    <property type="match status" value="1"/>
</dbReference>
<feature type="transmembrane region" description="Helical" evidence="9">
    <location>
        <begin position="241"/>
        <end position="261"/>
    </location>
</feature>
<protein>
    <submittedName>
        <fullName evidence="10">Proline permease</fullName>
    </submittedName>
</protein>
<feature type="transmembrane region" description="Helical" evidence="9">
    <location>
        <begin position="6"/>
        <end position="24"/>
    </location>
</feature>
<organism evidence="10 11">
    <name type="scientific">Limihaloglobus sulfuriphilus</name>
    <dbReference type="NCBI Taxonomy" id="1851148"/>
    <lineage>
        <taxon>Bacteria</taxon>
        <taxon>Pseudomonadati</taxon>
        <taxon>Planctomycetota</taxon>
        <taxon>Phycisphaerae</taxon>
        <taxon>Sedimentisphaerales</taxon>
        <taxon>Sedimentisphaeraceae</taxon>
        <taxon>Limihaloglobus</taxon>
    </lineage>
</organism>
<evidence type="ECO:0000256" key="5">
    <source>
        <dbReference type="ARBA" id="ARBA00022692"/>
    </source>
</evidence>
<keyword evidence="4" id="KW-1003">Cell membrane</keyword>
<evidence type="ECO:0000256" key="6">
    <source>
        <dbReference type="ARBA" id="ARBA00022989"/>
    </source>
</evidence>
<dbReference type="KEGG" id="pbas:SMSP2_02144"/>
<dbReference type="STRING" id="1851148.SMSP2_02144"/>
<comment type="similarity">
    <text evidence="2 8">Belongs to the sodium:solute symporter (SSF) (TC 2.A.21) family.</text>
</comment>
<name>A0A1R7T5U0_9BACT</name>
<evidence type="ECO:0000256" key="3">
    <source>
        <dbReference type="ARBA" id="ARBA00022448"/>
    </source>
</evidence>
<dbReference type="GO" id="GO:0046942">
    <property type="term" value="P:carboxylic acid transport"/>
    <property type="evidence" value="ECO:0007669"/>
    <property type="project" value="UniProtKB-ARBA"/>
</dbReference>
<dbReference type="GO" id="GO:0005886">
    <property type="term" value="C:plasma membrane"/>
    <property type="evidence" value="ECO:0007669"/>
    <property type="project" value="TreeGrafter"/>
</dbReference>
<dbReference type="PROSITE" id="PS00457">
    <property type="entry name" value="NA_SOLUT_SYMP_2"/>
    <property type="match status" value="1"/>
</dbReference>
<evidence type="ECO:0000256" key="7">
    <source>
        <dbReference type="ARBA" id="ARBA00023136"/>
    </source>
</evidence>
<keyword evidence="7 9" id="KW-0472">Membrane</keyword>
<evidence type="ECO:0000313" key="11">
    <source>
        <dbReference type="Proteomes" id="UP000188181"/>
    </source>
</evidence>
<keyword evidence="3" id="KW-0813">Transport</keyword>
<keyword evidence="11" id="KW-1185">Reference proteome</keyword>
<feature type="transmembrane region" description="Helical" evidence="9">
    <location>
        <begin position="597"/>
        <end position="621"/>
    </location>
</feature>
<dbReference type="PANTHER" id="PTHR48086">
    <property type="entry name" value="SODIUM/PROLINE SYMPORTER-RELATED"/>
    <property type="match status" value="1"/>
</dbReference>
<accession>A0A1R7T5U0</accession>
<dbReference type="RefSeq" id="WP_146683909.1">
    <property type="nucleotide sequence ID" value="NZ_CP019646.1"/>
</dbReference>
<feature type="transmembrane region" description="Helical" evidence="9">
    <location>
        <begin position="340"/>
        <end position="358"/>
    </location>
</feature>
<sequence>MNLHFIDWAIIAGLLTIIISMAFYTKKFNRSVADFLAANRTAGRYMLCIADGMSALGAITIVMLFEIFYQAGFPGIWWDMFRLTIIPAVLSLSGWVIYRFRQTRALTLAQFFEMRYSRRFRIFCGIIIWFSGILNFGIFPAVGARFFMNYMGIEETTGIYVAFMLALISISLFFTFVGGQITVMVTDFIQGAFCNIMFLIIIITAMFMFKWDDITATLSKAPENASMINPFDVAKSETFNLTFYMILAFTAAYGFLSWQGAQGYNSAALNAHEARMGKSLSVWRLITQNLFVLMLPICAYTFMNNPAFAQQAQPAHEILSSIENQTIRQQVTATVALRHILPIGIQGGLMAVMLAAFISTHDTYLHSWGSIFVQDVILPFRNRPLTKEQHMRYLKLSILGVAVFIFFFSLFFRQSEAIIMFFQITGAIFIGGAGSVIIGGLYWKRGTTAGAWAAMITGAVLSVGTMTLRQIHVIYPFTNKAISFIISQHSTTVAFWVAISSISMYIIFSLIWPKTANLDKLLHRGIYAVEQDKTRAAAKPVNRLKRLIGLNEDFNRKDQIIYLAMVSWTFMLIAMFAGLITINFFVKLTDSFWITFWRWFIYVSIGLSAVTTTWFTIGGLIDMKKMFARLRARIEDDSDDGTVTEDYMLKE</sequence>
<dbReference type="Pfam" id="PF00474">
    <property type="entry name" value="SSF"/>
    <property type="match status" value="1"/>
</dbReference>
<dbReference type="Proteomes" id="UP000188181">
    <property type="component" value="Chromosome"/>
</dbReference>
<dbReference type="InterPro" id="IPR018212">
    <property type="entry name" value="Na/solute_symporter_CS"/>
</dbReference>
<feature type="transmembrane region" description="Helical" evidence="9">
    <location>
        <begin position="282"/>
        <end position="303"/>
    </location>
</feature>
<proteinExistence type="inferred from homology"/>
<dbReference type="InterPro" id="IPR001734">
    <property type="entry name" value="Na/solute_symporter"/>
</dbReference>
<dbReference type="OrthoDB" id="230287at2"/>
<evidence type="ECO:0000256" key="9">
    <source>
        <dbReference type="SAM" id="Phobius"/>
    </source>
</evidence>
<feature type="transmembrane region" description="Helical" evidence="9">
    <location>
        <begin position="418"/>
        <end position="443"/>
    </location>
</feature>
<feature type="transmembrane region" description="Helical" evidence="9">
    <location>
        <begin position="80"/>
        <end position="100"/>
    </location>
</feature>
<dbReference type="InterPro" id="IPR050277">
    <property type="entry name" value="Sodium:Solute_Symporter"/>
</dbReference>